<evidence type="ECO:0000259" key="2">
    <source>
        <dbReference type="Pfam" id="PF07811"/>
    </source>
</evidence>
<protein>
    <recommendedName>
        <fullName evidence="2">TadE-like domain-containing protein</fullName>
    </recommendedName>
</protein>
<evidence type="ECO:0000256" key="1">
    <source>
        <dbReference type="SAM" id="Phobius"/>
    </source>
</evidence>
<dbReference type="Proteomes" id="UP001319827">
    <property type="component" value="Chromosome"/>
</dbReference>
<organism evidence="3 4">
    <name type="scientific">Desulfuromonas versatilis</name>
    <dbReference type="NCBI Taxonomy" id="2802975"/>
    <lineage>
        <taxon>Bacteria</taxon>
        <taxon>Pseudomonadati</taxon>
        <taxon>Thermodesulfobacteriota</taxon>
        <taxon>Desulfuromonadia</taxon>
        <taxon>Desulfuromonadales</taxon>
        <taxon>Desulfuromonadaceae</taxon>
        <taxon>Desulfuromonas</taxon>
    </lineage>
</organism>
<feature type="domain" description="TadE-like" evidence="2">
    <location>
        <begin position="15"/>
        <end position="56"/>
    </location>
</feature>
<dbReference type="Pfam" id="PF07811">
    <property type="entry name" value="TadE"/>
    <property type="match status" value="1"/>
</dbReference>
<proteinExistence type="predicted"/>
<feature type="transmembrane region" description="Helical" evidence="1">
    <location>
        <begin position="15"/>
        <end position="36"/>
    </location>
</feature>
<keyword evidence="1" id="KW-0812">Transmembrane</keyword>
<keyword evidence="1" id="KW-0472">Membrane</keyword>
<gene>
    <name evidence="3" type="ORF">DESUT3_05290</name>
</gene>
<accession>A0ABM9SDG5</accession>
<evidence type="ECO:0000313" key="3">
    <source>
        <dbReference type="EMBL" id="BCR03460.1"/>
    </source>
</evidence>
<reference evidence="3 4" key="1">
    <citation type="journal article" date="2016" name="C (Basel)">
        <title>Selective Growth of and Electricity Production by Marine Exoelectrogenic Bacteria in Self-Aggregated Hydrogel of Microbially Reduced Graphene Oxide.</title>
        <authorList>
            <person name="Yoshida N."/>
            <person name="Goto Y."/>
            <person name="Miyata Y."/>
        </authorList>
    </citation>
    <scope>NUCLEOTIDE SEQUENCE [LARGE SCALE GENOMIC DNA]</scope>
    <source>
        <strain evidence="3 4">NIT-T3</strain>
    </source>
</reference>
<reference evidence="3 4" key="2">
    <citation type="journal article" date="2021" name="Int. J. Syst. Evol. Microbiol.">
        <title>Isolation and Polyphasic Characterization of Desulfuromonas versatilis sp. Nov., an Electrogenic Bacteria Capable of Versatile Metabolism Isolated from a Graphene Oxide-Reducing Enrichment Culture.</title>
        <authorList>
            <person name="Xie L."/>
            <person name="Yoshida N."/>
            <person name="Ishii S."/>
            <person name="Meng L."/>
        </authorList>
    </citation>
    <scope>NUCLEOTIDE SEQUENCE [LARGE SCALE GENOMIC DNA]</scope>
    <source>
        <strain evidence="3 4">NIT-T3</strain>
    </source>
</reference>
<keyword evidence="4" id="KW-1185">Reference proteome</keyword>
<name>A0ABM9SDG5_9BACT</name>
<dbReference type="InterPro" id="IPR012495">
    <property type="entry name" value="TadE-like_dom"/>
</dbReference>
<evidence type="ECO:0000313" key="4">
    <source>
        <dbReference type="Proteomes" id="UP001319827"/>
    </source>
</evidence>
<dbReference type="RefSeq" id="WP_221250932.1">
    <property type="nucleotide sequence ID" value="NZ_AP024355.1"/>
</dbReference>
<dbReference type="EMBL" id="AP024355">
    <property type="protein sequence ID" value="BCR03460.1"/>
    <property type="molecule type" value="Genomic_DNA"/>
</dbReference>
<sequence>MTRQGVKTYSGTQRGAVIVELAMVLPLLLLLVYGIADYAQAIQAKNILINISREGANLASRTSSSPLDIMSALATTAQPLEMARRGRMYITRVEGRDGGPRVTEQYLWPGGYPSSSRVWGECGRWLDGACEMPDQLPTANLDMDLANGEVVFAVEVFYSYQPLIGYVLQNTSELYSITLF</sequence>
<keyword evidence="1" id="KW-1133">Transmembrane helix</keyword>